<evidence type="ECO:0000256" key="3">
    <source>
        <dbReference type="ARBA" id="ARBA00022989"/>
    </source>
</evidence>
<feature type="transmembrane region" description="Helical" evidence="5">
    <location>
        <begin position="137"/>
        <end position="155"/>
    </location>
</feature>
<dbReference type="SUPFAM" id="SSF50156">
    <property type="entry name" value="PDZ domain-like"/>
    <property type="match status" value="1"/>
</dbReference>
<evidence type="ECO:0000313" key="8">
    <source>
        <dbReference type="Proteomes" id="UP000001068"/>
    </source>
</evidence>
<dbReference type="InterPro" id="IPR008915">
    <property type="entry name" value="Peptidase_M50"/>
</dbReference>
<dbReference type="GO" id="GO:0031293">
    <property type="term" value="P:membrane protein intracellular domain proteolysis"/>
    <property type="evidence" value="ECO:0007669"/>
    <property type="project" value="TreeGrafter"/>
</dbReference>
<sequence precursor="true">MDAIYVFAVLLAVFWILVNLFYRRLRLAESGVVELHSYVILVFKKGVGWAPRPSRRIRVYNAASTLLYFLSLALFTYSALASVLGRLRTGSSGVVVLVPGVNIVGVDLLFFLASVSIAASLHEYLHAVFALRNGVPVKSYGVMLLLILPLAYVEVDEEAFRKAGRGGRIGVLSAGVAVNLALAFASMLLLSAMSSPIGVLVTGVEEGSPAYEHGVQVYDVIVSVNGTPVRGIGDIPVVRKLAKPTVLEVAVWRSGSGIVNLTIPIGVGDERIGVYLSPAPSTWLISSLGASAALAAYRFTMWMWIVNFSLALLNAAPLFVTDGGRVIGELAGEKWGRVINAASLLLFIAMILP</sequence>
<feature type="transmembrane region" description="Helical" evidence="5">
    <location>
        <begin position="59"/>
        <end position="80"/>
    </location>
</feature>
<dbReference type="Pfam" id="PF17820">
    <property type="entry name" value="PDZ_6"/>
    <property type="match status" value="1"/>
</dbReference>
<keyword evidence="2 5" id="KW-0812">Transmembrane</keyword>
<dbReference type="PRINTS" id="PR01000">
    <property type="entry name" value="SREBPS2PTASE"/>
</dbReference>
<proteinExistence type="predicted"/>
<feature type="transmembrane region" description="Helical" evidence="5">
    <location>
        <begin position="6"/>
        <end position="22"/>
    </location>
</feature>
<feature type="transmembrane region" description="Helical" evidence="5">
    <location>
        <begin position="301"/>
        <end position="320"/>
    </location>
</feature>
<dbReference type="GO" id="GO:0012505">
    <property type="term" value="C:endomembrane system"/>
    <property type="evidence" value="ECO:0007669"/>
    <property type="project" value="UniProtKB-SubCell"/>
</dbReference>
<name>E8R7B5_DESM0</name>
<keyword evidence="3 5" id="KW-1133">Transmembrane helix</keyword>
<keyword evidence="4 5" id="KW-0472">Membrane</keyword>
<reference evidence="8" key="1">
    <citation type="submission" date="2010-11" db="EMBL/GenBank/DDBJ databases">
        <title>The complete genome of Desulfurococcus mucosus DSM 2162.</title>
        <authorList>
            <consortium name="US DOE Joint Genome Institute (JGI-PGF)"/>
            <person name="Lucas S."/>
            <person name="Copeland A."/>
            <person name="Lapidus A."/>
            <person name="Bruce D."/>
            <person name="Goodwin L."/>
            <person name="Pitluck S."/>
            <person name="Kyrpides N."/>
            <person name="Mavromatis K."/>
            <person name="Pagani I."/>
            <person name="Ivanova N."/>
            <person name="Ovchinnikova G."/>
            <person name="Chertkov O."/>
            <person name="Held B."/>
            <person name="Brettin T."/>
            <person name="Detter J.C."/>
            <person name="Tapia R."/>
            <person name="Han C."/>
            <person name="Land M."/>
            <person name="Hauser L."/>
            <person name="Markowitz V."/>
            <person name="Cheng J.-F."/>
            <person name="Hugenholtz P."/>
            <person name="Woyke T."/>
            <person name="Wu D."/>
            <person name="Wirth R."/>
            <person name="Bilek Y."/>
            <person name="Hader T."/>
            <person name="Klenk H.-P."/>
            <person name="Eisen J.A."/>
        </authorList>
    </citation>
    <scope>NUCLEOTIDE SEQUENCE [LARGE SCALE GENOMIC DNA]</scope>
    <source>
        <strain evidence="8">ATCC 35584 / DSM 2162 / JCM 9187 / O7/1</strain>
    </source>
</reference>
<feature type="transmembrane region" description="Helical" evidence="5">
    <location>
        <begin position="335"/>
        <end position="352"/>
    </location>
</feature>
<keyword evidence="8" id="KW-1185">Reference proteome</keyword>
<dbReference type="InterPro" id="IPR041489">
    <property type="entry name" value="PDZ_6"/>
</dbReference>
<dbReference type="SMART" id="SM00228">
    <property type="entry name" value="PDZ"/>
    <property type="match status" value="1"/>
</dbReference>
<dbReference type="OrthoDB" id="15212at2157"/>
<dbReference type="KEGG" id="dmu:Desmu_1284"/>
<dbReference type="Proteomes" id="UP000001068">
    <property type="component" value="Chromosome"/>
</dbReference>
<feature type="transmembrane region" description="Helical" evidence="5">
    <location>
        <begin position="167"/>
        <end position="190"/>
    </location>
</feature>
<evidence type="ECO:0000256" key="2">
    <source>
        <dbReference type="ARBA" id="ARBA00022692"/>
    </source>
</evidence>
<gene>
    <name evidence="7" type="ordered locus">Desmu_1284</name>
</gene>
<evidence type="ECO:0000256" key="5">
    <source>
        <dbReference type="SAM" id="Phobius"/>
    </source>
</evidence>
<feature type="transmembrane region" description="Helical" evidence="5">
    <location>
        <begin position="100"/>
        <end position="125"/>
    </location>
</feature>
<dbReference type="GO" id="GO:0005737">
    <property type="term" value="C:cytoplasm"/>
    <property type="evidence" value="ECO:0007669"/>
    <property type="project" value="TreeGrafter"/>
</dbReference>
<dbReference type="Gene3D" id="2.30.42.10">
    <property type="match status" value="1"/>
</dbReference>
<dbReference type="Pfam" id="PF02163">
    <property type="entry name" value="Peptidase_M50"/>
    <property type="match status" value="1"/>
</dbReference>
<dbReference type="eggNOG" id="arCOG04064">
    <property type="taxonomic scope" value="Archaea"/>
</dbReference>
<dbReference type="InterPro" id="IPR001193">
    <property type="entry name" value="MBTPS2"/>
</dbReference>
<dbReference type="GO" id="GO:0004222">
    <property type="term" value="F:metalloendopeptidase activity"/>
    <property type="evidence" value="ECO:0007669"/>
    <property type="project" value="InterPro"/>
</dbReference>
<comment type="subcellular location">
    <subcellularLocation>
        <location evidence="1">Endomembrane system</location>
        <topology evidence="1">Multi-pass membrane protein</topology>
    </subcellularLocation>
</comment>
<dbReference type="AlphaFoldDB" id="E8R7B5"/>
<dbReference type="PANTHER" id="PTHR13325">
    <property type="entry name" value="PROTEASE M50 MEMBRANE-BOUND TRANSCRIPTION FACTOR SITE 2 PROTEASE"/>
    <property type="match status" value="1"/>
</dbReference>
<evidence type="ECO:0000256" key="1">
    <source>
        <dbReference type="ARBA" id="ARBA00004127"/>
    </source>
</evidence>
<evidence type="ECO:0000313" key="7">
    <source>
        <dbReference type="EMBL" id="ADV65580.1"/>
    </source>
</evidence>
<dbReference type="PANTHER" id="PTHR13325:SF3">
    <property type="entry name" value="MEMBRANE-BOUND TRANSCRIPTION FACTOR SITE-2 PROTEASE"/>
    <property type="match status" value="1"/>
</dbReference>
<evidence type="ECO:0000259" key="6">
    <source>
        <dbReference type="PROSITE" id="PS50106"/>
    </source>
</evidence>
<protein>
    <submittedName>
        <fullName evidence="7">Peptidase M50</fullName>
    </submittedName>
</protein>
<accession>E8R7B5</accession>
<dbReference type="EMBL" id="CP002363">
    <property type="protein sequence ID" value="ADV65580.1"/>
    <property type="molecule type" value="Genomic_DNA"/>
</dbReference>
<dbReference type="InterPro" id="IPR036034">
    <property type="entry name" value="PDZ_sf"/>
</dbReference>
<dbReference type="HOGENOM" id="CLU_042134_0_0_2"/>
<dbReference type="STRING" id="765177.Desmu_1284"/>
<evidence type="ECO:0000256" key="4">
    <source>
        <dbReference type="ARBA" id="ARBA00023136"/>
    </source>
</evidence>
<dbReference type="PROSITE" id="PS50106">
    <property type="entry name" value="PDZ"/>
    <property type="match status" value="1"/>
</dbReference>
<feature type="domain" description="PDZ" evidence="6">
    <location>
        <begin position="157"/>
        <end position="232"/>
    </location>
</feature>
<reference evidence="7 8" key="2">
    <citation type="journal article" date="2011" name="Stand. Genomic Sci.">
        <title>Complete genome sequence of Desulfurococcus mucosus type strain (O7/1).</title>
        <authorList>
            <person name="Wirth R."/>
            <person name="Chertkov O."/>
            <person name="Held B."/>
            <person name="Lapidus A."/>
            <person name="Nolan M."/>
            <person name="Lucas S."/>
            <person name="Hammon N."/>
            <person name="Deshpande S."/>
            <person name="Cheng J.F."/>
            <person name="Tapia R."/>
            <person name="Han C."/>
            <person name="Goodwin L."/>
            <person name="Pitluck S."/>
            <person name="Liolios K."/>
            <person name="Ioanna P."/>
            <person name="Ivanova N."/>
            <person name="Mavromatis K."/>
            <person name="Mikhailova N."/>
            <person name="Pati A."/>
            <person name="Chen A."/>
            <person name="Palaniappan K."/>
            <person name="Land M."/>
            <person name="Hauser L."/>
            <person name="Chang Y.J."/>
            <person name="Jeffries C.D."/>
            <person name="Bilek Y."/>
            <person name="Hader T."/>
            <person name="Rohde M."/>
            <person name="Spring S."/>
            <person name="Sikorski J."/>
            <person name="Goker M."/>
            <person name="Woyke T."/>
            <person name="Bristow J."/>
            <person name="Eisen J.A."/>
            <person name="Markowitz V."/>
            <person name="Hugenholtz P."/>
            <person name="Kyrpides N.C."/>
            <person name="Klenk H.P."/>
        </authorList>
    </citation>
    <scope>NUCLEOTIDE SEQUENCE [LARGE SCALE GENOMIC DNA]</scope>
    <source>
        <strain evidence="8">ATCC 35584 / DSM 2162 / JCM 9187 / O7/1</strain>
    </source>
</reference>
<dbReference type="GO" id="GO:0016020">
    <property type="term" value="C:membrane"/>
    <property type="evidence" value="ECO:0007669"/>
    <property type="project" value="InterPro"/>
</dbReference>
<dbReference type="InterPro" id="IPR001478">
    <property type="entry name" value="PDZ"/>
</dbReference>
<organism evidence="7 8">
    <name type="scientific">Desulfurococcus mucosus (strain ATCC 35584 / DSM 2162 / JCM 9187 / O7/1)</name>
    <dbReference type="NCBI Taxonomy" id="765177"/>
    <lineage>
        <taxon>Archaea</taxon>
        <taxon>Thermoproteota</taxon>
        <taxon>Thermoprotei</taxon>
        <taxon>Desulfurococcales</taxon>
        <taxon>Desulfurococcaceae</taxon>
        <taxon>Desulfurococcus</taxon>
    </lineage>
</organism>